<organism evidence="3 4">
    <name type="scientific">Urochloa decumbens</name>
    <dbReference type="NCBI Taxonomy" id="240449"/>
    <lineage>
        <taxon>Eukaryota</taxon>
        <taxon>Viridiplantae</taxon>
        <taxon>Streptophyta</taxon>
        <taxon>Embryophyta</taxon>
        <taxon>Tracheophyta</taxon>
        <taxon>Spermatophyta</taxon>
        <taxon>Magnoliopsida</taxon>
        <taxon>Liliopsida</taxon>
        <taxon>Poales</taxon>
        <taxon>Poaceae</taxon>
        <taxon>PACMAD clade</taxon>
        <taxon>Panicoideae</taxon>
        <taxon>Panicodae</taxon>
        <taxon>Paniceae</taxon>
        <taxon>Melinidinae</taxon>
        <taxon>Urochloa</taxon>
    </lineage>
</organism>
<reference evidence="3 4" key="2">
    <citation type="submission" date="2024-10" db="EMBL/GenBank/DDBJ databases">
        <authorList>
            <person name="Ryan C."/>
        </authorList>
    </citation>
    <scope>NUCLEOTIDE SEQUENCE [LARGE SCALE GENOMIC DNA]</scope>
</reference>
<accession>A0ABC8XST3</accession>
<evidence type="ECO:0000256" key="1">
    <source>
        <dbReference type="ARBA" id="ARBA00005437"/>
    </source>
</evidence>
<dbReference type="AlphaFoldDB" id="A0ABC8XST3"/>
<dbReference type="Pfam" id="PF04525">
    <property type="entry name" value="LOR"/>
    <property type="match status" value="1"/>
</dbReference>
<dbReference type="SUPFAM" id="SSF54518">
    <property type="entry name" value="Tubby C-terminal domain-like"/>
    <property type="match status" value="1"/>
</dbReference>
<feature type="compositionally biased region" description="Low complexity" evidence="2">
    <location>
        <begin position="67"/>
        <end position="87"/>
    </location>
</feature>
<feature type="region of interest" description="Disordered" evidence="2">
    <location>
        <begin position="67"/>
        <end position="93"/>
    </location>
</feature>
<protein>
    <submittedName>
        <fullName evidence="3">Uncharacterized protein</fullName>
    </submittedName>
</protein>
<keyword evidence="4" id="KW-1185">Reference proteome</keyword>
<sequence length="276" mass="29708">MYICTNSCTHGSTAPGIIRCYDKQSGAAEQSRLVLMSAMCCSGFKLWRAMVRVHSASQGLDAAAGPAGAVAPSSSDQPATATKTAAAGSSQGSREQPEVFTIWMKSLVLNGSGCTVYDSGGSIVYRVDNYGARRAADVCLMDLAGNVVLQILKKKLGFGRRWEGYRWSEQEQEQERRRRPWFKVARAWAWRGPSRCTCELSGDDDAAATTVRRYRMEDGRIVDGATGLAVAEVKRKTTAAGVALGADVLTLAVEPGVDRSVIMGLVLVHGLIHRAM</sequence>
<proteinExistence type="inferred from homology"/>
<gene>
    <name evidence="3" type="ORF">URODEC1_LOCUS26850</name>
</gene>
<dbReference type="InterPro" id="IPR007612">
    <property type="entry name" value="LOR"/>
</dbReference>
<comment type="similarity">
    <text evidence="1">Belongs to the LOR family.</text>
</comment>
<dbReference type="Gene3D" id="2.40.160.200">
    <property type="entry name" value="LURP1-related"/>
    <property type="match status" value="1"/>
</dbReference>
<dbReference type="PANTHER" id="PTHR31087">
    <property type="match status" value="1"/>
</dbReference>
<dbReference type="Proteomes" id="UP001497457">
    <property type="component" value="Chromosome 15b"/>
</dbReference>
<evidence type="ECO:0000256" key="2">
    <source>
        <dbReference type="SAM" id="MobiDB-lite"/>
    </source>
</evidence>
<evidence type="ECO:0000313" key="4">
    <source>
        <dbReference type="Proteomes" id="UP001497457"/>
    </source>
</evidence>
<dbReference type="InterPro" id="IPR038595">
    <property type="entry name" value="LOR_sf"/>
</dbReference>
<name>A0ABC8XST3_9POAL</name>
<reference evidence="4" key="1">
    <citation type="submission" date="2024-06" db="EMBL/GenBank/DDBJ databases">
        <authorList>
            <person name="Ryan C."/>
        </authorList>
    </citation>
    <scope>NUCLEOTIDE SEQUENCE [LARGE SCALE GENOMIC DNA]</scope>
</reference>
<dbReference type="InterPro" id="IPR025659">
    <property type="entry name" value="Tubby-like_C"/>
</dbReference>
<dbReference type="PANTHER" id="PTHR31087:SF25">
    <property type="entry name" value="TRANSLATION INITIATION FACTOR 2B FAMILY PROTEIN, PUTATIVE, EXPRESSED-RELATED"/>
    <property type="match status" value="1"/>
</dbReference>
<dbReference type="EMBL" id="OZ075125">
    <property type="protein sequence ID" value="CAL4931073.1"/>
    <property type="molecule type" value="Genomic_DNA"/>
</dbReference>
<evidence type="ECO:0000313" key="3">
    <source>
        <dbReference type="EMBL" id="CAL4931073.1"/>
    </source>
</evidence>